<keyword evidence="4" id="KW-1185">Reference proteome</keyword>
<dbReference type="SUPFAM" id="SSF51445">
    <property type="entry name" value="(Trans)glycosidases"/>
    <property type="match status" value="1"/>
</dbReference>
<evidence type="ECO:0000259" key="2">
    <source>
        <dbReference type="Pfam" id="PF13529"/>
    </source>
</evidence>
<dbReference type="EMBL" id="CP063194">
    <property type="protein sequence ID" value="WCZ37864.1"/>
    <property type="molecule type" value="Genomic_DNA"/>
</dbReference>
<reference evidence="3 4" key="1">
    <citation type="submission" date="2020-10" db="EMBL/GenBank/DDBJ databases">
        <title>Complete genome sequence of Corynebacterium jeddahense DSM 45997, type strain of Corynebacterium jeddahense.</title>
        <authorList>
            <person name="Busche T."/>
            <person name="Kalinowski J."/>
            <person name="Ruckert C."/>
        </authorList>
    </citation>
    <scope>NUCLEOTIDE SEQUENCE [LARGE SCALE GENOMIC DNA]</scope>
    <source>
        <strain evidence="3 4">DSM 45997</strain>
    </source>
</reference>
<protein>
    <submittedName>
        <fullName evidence="3">Glycosyl hydrolases family 25</fullName>
    </submittedName>
</protein>
<dbReference type="RefSeq" id="WP_232297669.1">
    <property type="nucleotide sequence ID" value="NZ_CBYN010000018.1"/>
</dbReference>
<dbReference type="Gene3D" id="3.20.20.80">
    <property type="entry name" value="Glycosidases"/>
    <property type="match status" value="1"/>
</dbReference>
<evidence type="ECO:0000313" key="3">
    <source>
        <dbReference type="EMBL" id="WCZ37864.1"/>
    </source>
</evidence>
<feature type="domain" description="Peptidase C39-like" evidence="2">
    <location>
        <begin position="248"/>
        <end position="391"/>
    </location>
</feature>
<dbReference type="Proteomes" id="UP001218071">
    <property type="component" value="Chromosome"/>
</dbReference>
<gene>
    <name evidence="3" type="ORF">CJEDD_01185</name>
</gene>
<dbReference type="Pfam" id="PF13529">
    <property type="entry name" value="Peptidase_C39_2"/>
    <property type="match status" value="1"/>
</dbReference>
<proteinExistence type="inferred from homology"/>
<dbReference type="InterPro" id="IPR017853">
    <property type="entry name" value="GH"/>
</dbReference>
<dbReference type="PANTHER" id="PTHR34135:SF2">
    <property type="entry name" value="LYSOZYME"/>
    <property type="match status" value="1"/>
</dbReference>
<sequence length="523" mass="58112">MTIFGIDISEHQDGLSLTRAKQEGIEFVILRLCDGTYRDRTFGSHLYDAERNGLLVSTYWYLRAPSEGTSIAQQVDVIDQQMGGRRDLSVWIDVESVDRAGRKLLTAADVHAAKHELERRGYYVAGIYSGAWYWELMPGGEPSMAGLGNLWVSNYGHNRTGTPRATYDRDSGDGHRGWSYPLGDRRPAILQFGSNGIVAGHHPVDVNAFCGARAELAAIFNPPPATTKPKEVPVTFEKVLPYPRTQITQETGYWCGPASAQTVIFSTGKLIEESELARRLGTTLNGTDWIGSFPAVLNDYIDGAEYVHVEMPNDPPSREEKERLWQHLVDSITAGHGVVANIVAPPSNYPRAVAPSTISPAYAGGWVSHYVAAMGVAQDADGRRRVWIADSGFAPYGYWIDFEQLCSLIPPKGYAYSKTKVPAPSSGSTRITQPQGGMLMALTDDQQRDLYEKVTRIHHEMTHRFDSRYDLDLLEQGKITPADVHKETLVGYILNLDRKIEDIHRNMLPTLAAAFSRIFKGRK</sequence>
<evidence type="ECO:0000313" key="4">
    <source>
        <dbReference type="Proteomes" id="UP001218071"/>
    </source>
</evidence>
<evidence type="ECO:0000256" key="1">
    <source>
        <dbReference type="ARBA" id="ARBA00010646"/>
    </source>
</evidence>
<dbReference type="Pfam" id="PF01183">
    <property type="entry name" value="Glyco_hydro_25"/>
    <property type="match status" value="1"/>
</dbReference>
<dbReference type="InterPro" id="IPR002053">
    <property type="entry name" value="Glyco_hydro_25"/>
</dbReference>
<dbReference type="PROSITE" id="PS51904">
    <property type="entry name" value="GLYCOSYL_HYDROL_F25_2"/>
    <property type="match status" value="1"/>
</dbReference>
<dbReference type="PANTHER" id="PTHR34135">
    <property type="entry name" value="LYSOZYME"/>
    <property type="match status" value="1"/>
</dbReference>
<name>A0ABY7UHL6_9CORY</name>
<dbReference type="InterPro" id="IPR039564">
    <property type="entry name" value="Peptidase_C39-like"/>
</dbReference>
<organism evidence="3 4">
    <name type="scientific">Corynebacterium jeddahense</name>
    <dbReference type="NCBI Taxonomy" id="1414719"/>
    <lineage>
        <taxon>Bacteria</taxon>
        <taxon>Bacillati</taxon>
        <taxon>Actinomycetota</taxon>
        <taxon>Actinomycetes</taxon>
        <taxon>Mycobacteriales</taxon>
        <taxon>Corynebacteriaceae</taxon>
        <taxon>Corynebacterium</taxon>
    </lineage>
</organism>
<dbReference type="GO" id="GO:0016787">
    <property type="term" value="F:hydrolase activity"/>
    <property type="evidence" value="ECO:0007669"/>
    <property type="project" value="UniProtKB-KW"/>
</dbReference>
<keyword evidence="3" id="KW-0378">Hydrolase</keyword>
<dbReference type="CDD" id="cd00599">
    <property type="entry name" value="GH25_muramidase"/>
    <property type="match status" value="1"/>
</dbReference>
<accession>A0ABY7UHL6</accession>
<comment type="similarity">
    <text evidence="1">Belongs to the glycosyl hydrolase 25 family.</text>
</comment>